<sequence length="814" mass="88313">MKKILQSFLLLLLCVSAQAGDVLIGGKSYSVDTTAMFKAGPGMQYMALEFRGSRRMNAFFLKVDLTNPYITYRAAIGNDSIYGGEQPTRVAARKSREGFTYLAGTNGDFYNTTGYVGLPCGYTMIDHEIANNPVQAWRRMGLAFDDNKVPYLGGIDYRGTLTVGGNNYSIAHVNHLRQAGEIVLYNQHNGGYTHTNQYGTEVLVKLSEGYTWAVNKVLEAKVEKIVKNKGNMKIPAGYAVLSGHGAGADALNTLTEGAIVKIALNITLNGAVKPFSEIVSGDTRSAIIRDGVVSTRDVWNELHPRTGFGYTADRKTAIHCVVDGRSTISTGASTKDLAEIMQFVGAADAINLDGGGSSCLFLKDFGPMNKVSDGQERAVSNGIYVVSIAPTDNNISEIRCVKERVRLPRYGVYAPLYYGYNQYGVLVSKNVEGVIQTVDPAVGKILDDGSFLASGTKSGEITATYNGATTKIIIEQLAESSVSIRLDSVLLDNKVAYPIEVQTEVEGTLMGLYPGALTWEVDDPTVCTVTNGVLRGLKNGTAIVTGTLGTHRDQIKVMVEVAEQSPKVVLPFTNASWKVTTSSNLKGLVNTPTEQSIKTTFTYKSGRNTNVAYNNEVALYSLPDTVKLVFNPGDINVHKLSMRFKENNGGIQTINKEFTSFEKNKDNTISLALSDLMEHANDRGAYPLFFNFMQFSIGGAGMVSQKSYDLEIKQFALIYKNVATSIVNPVLERGGKPVVTMAAGKGAQVALDLDKEENVLVEVASAAGSVVRQSYWGRIKSGTYMLPLNGLPNGLYIITVYHGKKHSTVKVMWN</sequence>
<comment type="caution">
    <text evidence="3">The sequence shown here is derived from an EMBL/GenBank/DDBJ whole genome shotgun (WGS) entry which is preliminary data.</text>
</comment>
<dbReference type="AlphaFoldDB" id="A0A095ZS31"/>
<evidence type="ECO:0000313" key="3">
    <source>
        <dbReference type="EMBL" id="KGF37518.1"/>
    </source>
</evidence>
<organism evidence="3 4">
    <name type="scientific">Hoylesella buccalis DNF00853</name>
    <dbReference type="NCBI Taxonomy" id="1401074"/>
    <lineage>
        <taxon>Bacteria</taxon>
        <taxon>Pseudomonadati</taxon>
        <taxon>Bacteroidota</taxon>
        <taxon>Bacteroidia</taxon>
        <taxon>Bacteroidales</taxon>
        <taxon>Prevotellaceae</taxon>
        <taxon>Hoylesella</taxon>
    </lineage>
</organism>
<feature type="signal peptide" evidence="1">
    <location>
        <begin position="1"/>
        <end position="19"/>
    </location>
</feature>
<evidence type="ECO:0000259" key="2">
    <source>
        <dbReference type="Pfam" id="PF09992"/>
    </source>
</evidence>
<gene>
    <name evidence="3" type="ORF">HMPREF2137_00160</name>
</gene>
<keyword evidence="1" id="KW-0732">Signal</keyword>
<dbReference type="Gene3D" id="2.60.40.1080">
    <property type="match status" value="1"/>
</dbReference>
<evidence type="ECO:0000256" key="1">
    <source>
        <dbReference type="SAM" id="SignalP"/>
    </source>
</evidence>
<dbReference type="InterPro" id="IPR018711">
    <property type="entry name" value="NAGPA"/>
</dbReference>
<feature type="domain" description="Phosphodiester glycosidase" evidence="2">
    <location>
        <begin position="223"/>
        <end position="386"/>
    </location>
</feature>
<dbReference type="PANTHER" id="PTHR40446">
    <property type="entry name" value="N-ACETYLGLUCOSAMINE-1-PHOSPHODIESTER ALPHA-N-ACETYLGLUCOSAMINIDASE"/>
    <property type="match status" value="1"/>
</dbReference>
<name>A0A095ZS31_9BACT</name>
<evidence type="ECO:0000313" key="4">
    <source>
        <dbReference type="Proteomes" id="UP000029556"/>
    </source>
</evidence>
<protein>
    <recommendedName>
        <fullName evidence="2">Phosphodiester glycosidase domain-containing protein</fullName>
    </recommendedName>
</protein>
<dbReference type="Pfam" id="PF09992">
    <property type="entry name" value="NAGPA"/>
    <property type="match status" value="1"/>
</dbReference>
<feature type="chain" id="PRO_5001923959" description="Phosphodiester glycosidase domain-containing protein" evidence="1">
    <location>
        <begin position="20"/>
        <end position="814"/>
    </location>
</feature>
<dbReference type="PANTHER" id="PTHR40446:SF2">
    <property type="entry name" value="N-ACETYLGLUCOSAMINE-1-PHOSPHODIESTER ALPHA-N-ACETYLGLUCOSAMINIDASE"/>
    <property type="match status" value="1"/>
</dbReference>
<dbReference type="OrthoDB" id="9809781at2"/>
<dbReference type="Proteomes" id="UP000029556">
    <property type="component" value="Unassembled WGS sequence"/>
</dbReference>
<dbReference type="EMBL" id="JRNN01000002">
    <property type="protein sequence ID" value="KGF37518.1"/>
    <property type="molecule type" value="Genomic_DNA"/>
</dbReference>
<proteinExistence type="predicted"/>
<reference evidence="3 4" key="1">
    <citation type="submission" date="2014-07" db="EMBL/GenBank/DDBJ databases">
        <authorList>
            <person name="McCorrison J."/>
            <person name="Sanka R."/>
            <person name="Torralba M."/>
            <person name="Gillis M."/>
            <person name="Haft D.H."/>
            <person name="Methe B."/>
            <person name="Sutton G."/>
            <person name="Nelson K.E."/>
        </authorList>
    </citation>
    <scope>NUCLEOTIDE SEQUENCE [LARGE SCALE GENOMIC DNA]</scope>
    <source>
        <strain evidence="3 4">DNF00853</strain>
    </source>
</reference>
<dbReference type="RefSeq" id="WP_036871181.1">
    <property type="nucleotide sequence ID" value="NZ_JRNN01000002.1"/>
</dbReference>
<accession>A0A095ZS31</accession>